<gene>
    <name evidence="3" type="ORF">Z518_02001</name>
</gene>
<evidence type="ECO:0000259" key="2">
    <source>
        <dbReference type="Pfam" id="PF05970"/>
    </source>
</evidence>
<dbReference type="InterPro" id="IPR010285">
    <property type="entry name" value="DNA_helicase_pif1-like_DEAD"/>
</dbReference>
<comment type="cofactor">
    <cofactor evidence="1">
        <name>Mg(2+)</name>
        <dbReference type="ChEBI" id="CHEBI:18420"/>
    </cofactor>
</comment>
<dbReference type="GeneID" id="25290072"/>
<organism evidence="3 4">
    <name type="scientific">Rhinocladiella mackenziei CBS 650.93</name>
    <dbReference type="NCBI Taxonomy" id="1442369"/>
    <lineage>
        <taxon>Eukaryota</taxon>
        <taxon>Fungi</taxon>
        <taxon>Dikarya</taxon>
        <taxon>Ascomycota</taxon>
        <taxon>Pezizomycotina</taxon>
        <taxon>Eurotiomycetes</taxon>
        <taxon>Chaetothyriomycetidae</taxon>
        <taxon>Chaetothyriales</taxon>
        <taxon>Herpotrichiellaceae</taxon>
        <taxon>Rhinocladiella</taxon>
    </lineage>
</organism>
<keyword evidence="1" id="KW-0234">DNA repair</keyword>
<dbReference type="AlphaFoldDB" id="A0A0D2HA40"/>
<dbReference type="RefSeq" id="XP_013274484.1">
    <property type="nucleotide sequence ID" value="XM_013419030.1"/>
</dbReference>
<keyword evidence="1" id="KW-0227">DNA damage</keyword>
<dbReference type="InterPro" id="IPR027417">
    <property type="entry name" value="P-loop_NTPase"/>
</dbReference>
<dbReference type="InterPro" id="IPR051055">
    <property type="entry name" value="PIF1_helicase"/>
</dbReference>
<dbReference type="Gene3D" id="3.40.50.300">
    <property type="entry name" value="P-loop containing nucleotide triphosphate hydrolases"/>
    <property type="match status" value="1"/>
</dbReference>
<sequence>MLKSDLSVVTLQSLQASFVSCRFLIMDEKSMIDLKRLSFIDGRLQAIFPGASDTLFGGLNVLLCGDFFQLPPVGGKSLFSRSPTQVDTVKGHQLYQAFNRELRISQLSKESWELLRTRIANGLSPTEVATFDSALRLYFTNSEVKEMNGKKLSGIGQPVKKVLAWHKGRNAAKASEETDNLCPEIKVCIQARVMLTTNL</sequence>
<dbReference type="EMBL" id="KN847476">
    <property type="protein sequence ID" value="KIX07348.1"/>
    <property type="molecule type" value="Genomic_DNA"/>
</dbReference>
<accession>A0A0D2HA40</accession>
<evidence type="ECO:0000313" key="4">
    <source>
        <dbReference type="Proteomes" id="UP000053617"/>
    </source>
</evidence>
<dbReference type="STRING" id="1442369.A0A0D2HA40"/>
<keyword evidence="1" id="KW-0067">ATP-binding</keyword>
<evidence type="ECO:0000313" key="3">
    <source>
        <dbReference type="EMBL" id="KIX07348.1"/>
    </source>
</evidence>
<dbReference type="OrthoDB" id="4369146at2759"/>
<name>A0A0D2HA40_9EURO</name>
<dbReference type="GO" id="GO:0006310">
    <property type="term" value="P:DNA recombination"/>
    <property type="evidence" value="ECO:0007669"/>
    <property type="project" value="UniProtKB-KW"/>
</dbReference>
<keyword evidence="1" id="KW-0233">DNA recombination</keyword>
<feature type="domain" description="DNA helicase Pif1-like DEAD-box helicase" evidence="2">
    <location>
        <begin position="12"/>
        <end position="91"/>
    </location>
</feature>
<keyword evidence="4" id="KW-1185">Reference proteome</keyword>
<dbReference type="VEuPathDB" id="FungiDB:Z518_02001"/>
<dbReference type="GO" id="GO:0005524">
    <property type="term" value="F:ATP binding"/>
    <property type="evidence" value="ECO:0007669"/>
    <property type="project" value="UniProtKB-KW"/>
</dbReference>
<keyword evidence="1" id="KW-0547">Nucleotide-binding</keyword>
<dbReference type="GO" id="GO:0000723">
    <property type="term" value="P:telomere maintenance"/>
    <property type="evidence" value="ECO:0007669"/>
    <property type="project" value="InterPro"/>
</dbReference>
<dbReference type="EC" id="5.6.2.3" evidence="1"/>
<dbReference type="PANTHER" id="PTHR47642">
    <property type="entry name" value="ATP-DEPENDENT DNA HELICASE"/>
    <property type="match status" value="1"/>
</dbReference>
<reference evidence="3 4" key="1">
    <citation type="submission" date="2015-01" db="EMBL/GenBank/DDBJ databases">
        <title>The Genome Sequence of Rhinocladiella mackenzie CBS 650.93.</title>
        <authorList>
            <consortium name="The Broad Institute Genomics Platform"/>
            <person name="Cuomo C."/>
            <person name="de Hoog S."/>
            <person name="Gorbushina A."/>
            <person name="Stielow B."/>
            <person name="Teixiera M."/>
            <person name="Abouelleil A."/>
            <person name="Chapman S.B."/>
            <person name="Priest M."/>
            <person name="Young S.K."/>
            <person name="Wortman J."/>
            <person name="Nusbaum C."/>
            <person name="Birren B."/>
        </authorList>
    </citation>
    <scope>NUCLEOTIDE SEQUENCE [LARGE SCALE GENOMIC DNA]</scope>
    <source>
        <strain evidence="3 4">CBS 650.93</strain>
    </source>
</reference>
<dbReference type="Pfam" id="PF05970">
    <property type="entry name" value="PIF1"/>
    <property type="match status" value="1"/>
</dbReference>
<dbReference type="GO" id="GO:0006281">
    <property type="term" value="P:DNA repair"/>
    <property type="evidence" value="ECO:0007669"/>
    <property type="project" value="UniProtKB-KW"/>
</dbReference>
<dbReference type="GO" id="GO:0016887">
    <property type="term" value="F:ATP hydrolysis activity"/>
    <property type="evidence" value="ECO:0007669"/>
    <property type="project" value="RHEA"/>
</dbReference>
<evidence type="ECO:0000256" key="1">
    <source>
        <dbReference type="RuleBase" id="RU363044"/>
    </source>
</evidence>
<proteinExistence type="inferred from homology"/>
<comment type="catalytic activity">
    <reaction evidence="1">
        <text>ATP + H2O = ADP + phosphate + H(+)</text>
        <dbReference type="Rhea" id="RHEA:13065"/>
        <dbReference type="ChEBI" id="CHEBI:15377"/>
        <dbReference type="ChEBI" id="CHEBI:15378"/>
        <dbReference type="ChEBI" id="CHEBI:30616"/>
        <dbReference type="ChEBI" id="CHEBI:43474"/>
        <dbReference type="ChEBI" id="CHEBI:456216"/>
        <dbReference type="EC" id="5.6.2.3"/>
    </reaction>
</comment>
<comment type="similarity">
    <text evidence="1">Belongs to the helicase family.</text>
</comment>
<protein>
    <recommendedName>
        <fullName evidence="1">ATP-dependent DNA helicase</fullName>
        <ecNumber evidence="1">5.6.2.3</ecNumber>
    </recommendedName>
</protein>
<dbReference type="Proteomes" id="UP000053617">
    <property type="component" value="Unassembled WGS sequence"/>
</dbReference>
<keyword evidence="1" id="KW-0378">Hydrolase</keyword>
<keyword evidence="1" id="KW-0347">Helicase</keyword>
<dbReference type="SUPFAM" id="SSF52540">
    <property type="entry name" value="P-loop containing nucleoside triphosphate hydrolases"/>
    <property type="match status" value="1"/>
</dbReference>
<dbReference type="GO" id="GO:0043139">
    <property type="term" value="F:5'-3' DNA helicase activity"/>
    <property type="evidence" value="ECO:0007669"/>
    <property type="project" value="UniProtKB-EC"/>
</dbReference>
<dbReference type="PROSITE" id="PS51257">
    <property type="entry name" value="PROKAR_LIPOPROTEIN"/>
    <property type="match status" value="1"/>
</dbReference>
<dbReference type="HOGENOM" id="CLU_074163_0_0_1"/>